<dbReference type="EMBL" id="CM001889">
    <property type="protein sequence ID" value="EOY50424.1"/>
    <property type="molecule type" value="Genomic_DNA"/>
</dbReference>
<evidence type="ECO:0000313" key="2">
    <source>
        <dbReference type="Proteomes" id="UP000014062"/>
    </source>
</evidence>
<name>A0A7U9HDN5_STRLI</name>
<protein>
    <submittedName>
        <fullName evidence="1">Uncharacterized protein</fullName>
    </submittedName>
</protein>
<dbReference type="AlphaFoldDB" id="A0A7U9HDN5"/>
<evidence type="ECO:0000313" key="1">
    <source>
        <dbReference type="EMBL" id="EOY50424.1"/>
    </source>
</evidence>
<accession>A0A7U9HDN5</accession>
<reference evidence="2" key="1">
    <citation type="journal article" date="2013" name="Genome Biol. Evol.">
        <title>The genome sequence of Streptomyces lividans 66 reveals a novel tRNA-dependent peptide biosynthetic system within a metal-related genomic island.</title>
        <authorList>
            <person name="Cruz-Morales P."/>
            <person name="Vijgenboom E."/>
            <person name="Iruegas-Bocardo F."/>
            <person name="Girard G."/>
            <person name="Yanez-Guerra L.A."/>
            <person name="Ramos-Aboites H.E."/>
            <person name="Pernodet J.L."/>
            <person name="Anne J."/>
            <person name="van Wezel G.P."/>
            <person name="Barona-Gomez F."/>
        </authorList>
    </citation>
    <scope>NUCLEOTIDE SEQUENCE [LARGE SCALE GENOMIC DNA]</scope>
    <source>
        <strain evidence="2">1326</strain>
    </source>
</reference>
<dbReference type="Proteomes" id="UP000014062">
    <property type="component" value="Chromosome"/>
</dbReference>
<proteinExistence type="predicted"/>
<organism evidence="1 2">
    <name type="scientific">Streptomyces lividans 1326</name>
    <dbReference type="NCBI Taxonomy" id="1200984"/>
    <lineage>
        <taxon>Bacteria</taxon>
        <taxon>Bacillati</taxon>
        <taxon>Actinomycetota</taxon>
        <taxon>Actinomycetes</taxon>
        <taxon>Kitasatosporales</taxon>
        <taxon>Streptomycetaceae</taxon>
        <taxon>Streptomyces</taxon>
    </lineage>
</organism>
<gene>
    <name evidence="1" type="ORF">SLI_5716</name>
</gene>
<sequence length="43" mass="4909">MGLLARGAVRRLLTDRAVTAPRRQRFRLSNVNARSTNHFQPTC</sequence>